<organism evidence="1 2">
    <name type="scientific">Lacihabitans soyangensis</name>
    <dbReference type="NCBI Taxonomy" id="869394"/>
    <lineage>
        <taxon>Bacteria</taxon>
        <taxon>Pseudomonadati</taxon>
        <taxon>Bacteroidota</taxon>
        <taxon>Cytophagia</taxon>
        <taxon>Cytophagales</taxon>
        <taxon>Leadbetterellaceae</taxon>
        <taxon>Lacihabitans</taxon>
    </lineage>
</organism>
<sequence>NPTINAATLNQSGIYSVTLSLNGCSSSATTSITVNSLPIITINSSLTICEGSSINLTSTGGGDYSWSGPNGFVSTSQNPIITSSTDDNQGVYTLTVTTNGCTSTATTSVTITPVPSISTNSNLTVCVGSPINLNGNGGGTYAWTGPNTFSSAAQNPVISSAS</sequence>
<evidence type="ECO:0008006" key="3">
    <source>
        <dbReference type="Google" id="ProtNLM"/>
    </source>
</evidence>
<accession>A0AAE3H3M0</accession>
<name>A0AAE3H3M0_9BACT</name>
<feature type="non-terminal residue" evidence="1">
    <location>
        <position position="162"/>
    </location>
</feature>
<protein>
    <recommendedName>
        <fullName evidence="3">Ig-like domain-containing protein</fullName>
    </recommendedName>
</protein>
<evidence type="ECO:0000313" key="2">
    <source>
        <dbReference type="Proteomes" id="UP001204144"/>
    </source>
</evidence>
<dbReference type="Gene3D" id="2.60.40.10">
    <property type="entry name" value="Immunoglobulins"/>
    <property type="match status" value="2"/>
</dbReference>
<proteinExistence type="predicted"/>
<dbReference type="InterPro" id="IPR013783">
    <property type="entry name" value="Ig-like_fold"/>
</dbReference>
<comment type="caution">
    <text evidence="1">The sequence shown here is derived from an EMBL/GenBank/DDBJ whole genome shotgun (WGS) entry which is preliminary data.</text>
</comment>
<evidence type="ECO:0000313" key="1">
    <source>
        <dbReference type="EMBL" id="MCP9764327.1"/>
    </source>
</evidence>
<gene>
    <name evidence="1" type="ORF">EGI31_15380</name>
</gene>
<feature type="non-terminal residue" evidence="1">
    <location>
        <position position="1"/>
    </location>
</feature>
<dbReference type="AlphaFoldDB" id="A0AAE3H3M0"/>
<dbReference type="Proteomes" id="UP001204144">
    <property type="component" value="Unassembled WGS sequence"/>
</dbReference>
<dbReference type="EMBL" id="RJUF01000163">
    <property type="protein sequence ID" value="MCP9764327.1"/>
    <property type="molecule type" value="Genomic_DNA"/>
</dbReference>
<reference evidence="1 2" key="1">
    <citation type="submission" date="2018-11" db="EMBL/GenBank/DDBJ databases">
        <title>Novel bacteria species description.</title>
        <authorList>
            <person name="Han J.-H."/>
        </authorList>
    </citation>
    <scope>NUCLEOTIDE SEQUENCE [LARGE SCALE GENOMIC DNA]</scope>
    <source>
        <strain evidence="1 2">KCTC23259</strain>
    </source>
</reference>
<keyword evidence="2" id="KW-1185">Reference proteome</keyword>